<protein>
    <submittedName>
        <fullName evidence="2">SnoaL-like domain protein</fullName>
    </submittedName>
</protein>
<dbReference type="InterPro" id="IPR037401">
    <property type="entry name" value="SnoaL-like"/>
</dbReference>
<proteinExistence type="predicted"/>
<evidence type="ECO:0000313" key="2">
    <source>
        <dbReference type="EMBL" id="ASO20288.1"/>
    </source>
</evidence>
<evidence type="ECO:0000259" key="1">
    <source>
        <dbReference type="Pfam" id="PF12680"/>
    </source>
</evidence>
<dbReference type="Proteomes" id="UP000204221">
    <property type="component" value="Chromosome"/>
</dbReference>
<dbReference type="SUPFAM" id="SSF54427">
    <property type="entry name" value="NTF2-like"/>
    <property type="match status" value="1"/>
</dbReference>
<dbReference type="OrthoDB" id="3436119at2"/>
<dbReference type="AlphaFoldDB" id="A0A221W3B4"/>
<dbReference type="Gene3D" id="3.10.450.50">
    <property type="match status" value="1"/>
</dbReference>
<dbReference type="InterPro" id="IPR032710">
    <property type="entry name" value="NTF2-like_dom_sf"/>
</dbReference>
<dbReference type="RefSeq" id="WP_093941639.1">
    <property type="nucleotide sequence ID" value="NZ_CP022521.1"/>
</dbReference>
<accession>A0A221W3B4</accession>
<evidence type="ECO:0000313" key="3">
    <source>
        <dbReference type="Proteomes" id="UP000204221"/>
    </source>
</evidence>
<dbReference type="Pfam" id="PF12680">
    <property type="entry name" value="SnoaL_2"/>
    <property type="match status" value="1"/>
</dbReference>
<feature type="domain" description="SnoaL-like" evidence="1">
    <location>
        <begin position="45"/>
        <end position="155"/>
    </location>
</feature>
<dbReference type="EMBL" id="CP022521">
    <property type="protein sequence ID" value="ASO20288.1"/>
    <property type="molecule type" value="Genomic_DNA"/>
</dbReference>
<organism evidence="2 3">
    <name type="scientific">Actinoalloteichus hoggarensis</name>
    <dbReference type="NCBI Taxonomy" id="1470176"/>
    <lineage>
        <taxon>Bacteria</taxon>
        <taxon>Bacillati</taxon>
        <taxon>Actinomycetota</taxon>
        <taxon>Actinomycetes</taxon>
        <taxon>Pseudonocardiales</taxon>
        <taxon>Pseudonocardiaceae</taxon>
        <taxon>Actinoalloteichus</taxon>
    </lineage>
</organism>
<dbReference type="KEGG" id="ahg:AHOG_13225"/>
<keyword evidence="3" id="KW-1185">Reference proteome</keyword>
<sequence>MKWRSITMVIAGLAVLTSAVLSINPGTPAAEAGASDERQTERRTRAFVTALEAKDQAAVVAMLDRNVELTVALSFSGEPEPAGRFAGETEVLGYLTGVFTNMAAIAFVDERVSVTSDGRTSFLQATGDFTTADGRPYRNVYVFRLDWHEGRLVRIEEYGNPITYCQTFGDPDC</sequence>
<gene>
    <name evidence="2" type="ORF">AHOG_13225</name>
</gene>
<reference evidence="2 3" key="1">
    <citation type="submission" date="2017-07" db="EMBL/GenBank/DDBJ databases">
        <title>Complete genome sequence of Actinoalloteichus hoggarensis DSM 45943, type strain of Actinoalloteichus hoggarensis.</title>
        <authorList>
            <person name="Ruckert C."/>
            <person name="Nouioui I."/>
            <person name="Willmese J."/>
            <person name="van Wezel G."/>
            <person name="Klenk H.-P."/>
            <person name="Kalinowski J."/>
            <person name="Zotchev S.B."/>
        </authorList>
    </citation>
    <scope>NUCLEOTIDE SEQUENCE [LARGE SCALE GENOMIC DNA]</scope>
    <source>
        <strain evidence="2 3">DSM 45943</strain>
    </source>
</reference>
<name>A0A221W3B4_9PSEU</name>